<reference evidence="2" key="2">
    <citation type="submission" date="2015-01" db="EMBL/GenBank/DDBJ databases">
        <title>Complete genome sequence of Methylobacterium aquaticum strain 22A.</title>
        <authorList>
            <person name="Tani A."/>
            <person name="Ogura Y."/>
            <person name="Hayashi T."/>
        </authorList>
    </citation>
    <scope>NUCLEOTIDE SEQUENCE [LARGE SCALE GENOMIC DNA]</scope>
    <source>
        <strain evidence="2">MA-22A</strain>
    </source>
</reference>
<protein>
    <submittedName>
        <fullName evidence="1">Uncharacterized protein</fullName>
    </submittedName>
</protein>
<dbReference type="Proteomes" id="UP000061432">
    <property type="component" value="Chromosome"/>
</dbReference>
<name>A0A0C6FIA0_9HYPH</name>
<dbReference type="InterPro" id="IPR010985">
    <property type="entry name" value="Ribbon_hlx_hlx"/>
</dbReference>
<accession>A0A0C6FIA0</accession>
<dbReference type="AlphaFoldDB" id="A0A0C6FIA0"/>
<dbReference type="Pfam" id="PF12441">
    <property type="entry name" value="CopG_antitoxin"/>
    <property type="match status" value="1"/>
</dbReference>
<sequence length="89" mass="10202">MSIKIPEFATDAEAEAFLDQDLSGLDFSQFKPARFEFAPKTERVNMRLPKDLLDVVKASASREGMPYQRFIRRALELAVSRPEEAKPER</sequence>
<dbReference type="InterPro" id="IPR022148">
    <property type="entry name" value="CopG_antitoxin"/>
</dbReference>
<evidence type="ECO:0000313" key="1">
    <source>
        <dbReference type="EMBL" id="BAQ44799.1"/>
    </source>
</evidence>
<dbReference type="GO" id="GO:0006355">
    <property type="term" value="P:regulation of DNA-templated transcription"/>
    <property type="evidence" value="ECO:0007669"/>
    <property type="project" value="InterPro"/>
</dbReference>
<dbReference type="EMBL" id="AP014704">
    <property type="protein sequence ID" value="BAQ44799.1"/>
    <property type="molecule type" value="Genomic_DNA"/>
</dbReference>
<organism evidence="1 2">
    <name type="scientific">Methylobacterium aquaticum</name>
    <dbReference type="NCBI Taxonomy" id="270351"/>
    <lineage>
        <taxon>Bacteria</taxon>
        <taxon>Pseudomonadati</taxon>
        <taxon>Pseudomonadota</taxon>
        <taxon>Alphaproteobacteria</taxon>
        <taxon>Hyphomicrobiales</taxon>
        <taxon>Methylobacteriaceae</taxon>
        <taxon>Methylobacterium</taxon>
    </lineage>
</organism>
<evidence type="ECO:0000313" key="2">
    <source>
        <dbReference type="Proteomes" id="UP000061432"/>
    </source>
</evidence>
<dbReference type="RefSeq" id="WP_060846243.1">
    <property type="nucleotide sequence ID" value="NZ_AP014704.1"/>
</dbReference>
<gene>
    <name evidence="1" type="ORF">Maq22A_c07325</name>
</gene>
<dbReference type="SUPFAM" id="SSF47598">
    <property type="entry name" value="Ribbon-helix-helix"/>
    <property type="match status" value="1"/>
</dbReference>
<reference evidence="1 2" key="1">
    <citation type="journal article" date="2015" name="Genome Announc.">
        <title>Complete Genome Sequence of Methylobacterium aquaticum Strain 22A, Isolated from Racomitrium japonicum Moss.</title>
        <authorList>
            <person name="Tani A."/>
            <person name="Ogura Y."/>
            <person name="Hayashi T."/>
            <person name="Kimbara K."/>
        </authorList>
    </citation>
    <scope>NUCLEOTIDE SEQUENCE [LARGE SCALE GENOMIC DNA]</scope>
    <source>
        <strain evidence="1 2">MA-22A</strain>
    </source>
</reference>
<dbReference type="PATRIC" id="fig|270351.10.peg.1396"/>
<dbReference type="STRING" id="270351.Maq22A_c07325"/>
<dbReference type="OrthoDB" id="1551132at2"/>
<dbReference type="KEGG" id="maqu:Maq22A_c07325"/>
<proteinExistence type="predicted"/>